<dbReference type="EMBL" id="QGMG01000407">
    <property type="protein sequence ID" value="TVY53845.1"/>
    <property type="molecule type" value="Genomic_DNA"/>
</dbReference>
<keyword evidence="5" id="KW-0677">Repeat</keyword>
<gene>
    <name evidence="12" type="primary">YMR166C</name>
    <name evidence="12" type="ORF">LCER1_G004073</name>
</gene>
<feature type="region of interest" description="Disordered" evidence="10">
    <location>
        <begin position="296"/>
        <end position="344"/>
    </location>
</feature>
<evidence type="ECO:0000256" key="10">
    <source>
        <dbReference type="SAM" id="MobiDB-lite"/>
    </source>
</evidence>
<sequence length="1429" mass="159430">MSLASRVANLFSSSTSPQRTNDFGLVDDGGPAGKQGLADIRLGAESVMSETNAQKAVEEEARPPYLHSMIAGGIGGTTGDLLMHSLDTVKTRQQGDPTFPPKYTTMASSYSTIFRQEGIRRGLYGGWLPALLGSFPGTIIFFGTYEYSKRHMIDYGITPQVAYLTSGFVADFAASFIYVPSEVLKTRLQLQGRYKNPFFQSGYNYKGTAHAARTIVRQEGFSALFYGYKATIFRDLPFSALQFTFYEQAQTWARQWKQSRDIGLPLELLTGASAGGLAGVITCPLDVVKTRIQTQVNPSTESSVKQTPAHPAALAEAKPGASSSLRQQIRSISTSSPSTHTPRPGCINLDTSSVFTGLKLIYKTEGIAGGFRGVGPRFVWTSVQSGCMLFLYQTILKKLDVYAASENQDMRSALPVPSKGALRALRNLALGTSCTLAFGAGMITEDRRRRIRSAREIYDNAQKIKDARRCYSSGRALIDTQDDHVDDAIWLAGDPELKKLVKETNLALQDEEEKLGTAEAPPPTDLSQPRGIKSELVPFPATSTVGHPSQLWPYNEWKGVSKSMQEDPSPDAAENLHLTPQTQVPQKQVHNRQHRLASDISKLLRDAEDPKNIEAAALRLFEAFEEGVPIGTEGIIPFLIDSVASLSELCRKHAKFAYAETILDIVLAHPPVDEATFQRFEPLKVISNLISRQNVAGDLPISEYKLRKASSLYLLPDSSLKKASALYLMEFKEKPGAPANPELYYSIGKRLCRETCLAGLHDLTHKVYFRAQIGRKGLRPIGVDSLITATSAMGRHKRIFRYFKAFYSQTSPDQVQFYKISDLVINSVLDTKKMEQAEEVLFIADRMAKEGGFASSTTPILKVIGHQWRATRDFAQIKELFNRLEPLIHSANHPQAAYGVIIQYCVEAGEENEAQSYYADYRQRYEPAQADLRIYGHFTLAKAMRDDWAGVIEDLQNMAVLVTPQIRGDYESLFVPVLKLFAKSHPVNEVEDFVRNFIENHQLHLTDYILNFMIKVYGKAKEIDALIGWIEYAGSVGCPIDAVSVNTILNNCHQSWDFSFQEVHILYCKIRTVADSRKTSDNDTLELLSRIALTNCPNEIEAGRRLKLLKDFGRQKQLWDGPGVIRAMASTFARGQPAATLKIYKLAIEKCVLLSPKHILLAIRASLELHESDVSEAVRLINDAQQLGKDVSLSVAALLIHQLDQIEYQSNSLADQILHFGQSAVSSLQENGIKISQAILNHTMSQLERRGKYSMAIEFWRSMCRRLKISNSAIELETLTTLLKTYIKLEDGVGIRWAVHILEANGITPDKRFYLYVKGARKEVQDVSESPAGYRISSGFMSSLLYATSRVILLRRQQTEEKERVKQLTVGILERAIQHRDGAIGLDRQAKRSRKFDIEGNDEPWIEDDEELRVPLRKTPPNMFAVAAS</sequence>
<feature type="transmembrane region" description="Helical" evidence="11">
    <location>
        <begin position="123"/>
        <end position="145"/>
    </location>
</feature>
<dbReference type="InterPro" id="IPR023395">
    <property type="entry name" value="MCP_dom_sf"/>
</dbReference>
<reference evidence="12 13" key="1">
    <citation type="submission" date="2018-05" db="EMBL/GenBank/DDBJ databases">
        <title>Whole genome sequencing for identification of molecular markers to develop diagnostic detection tools for the regulated plant pathogen Lachnellula willkommii.</title>
        <authorList>
            <person name="Giroux E."/>
            <person name="Bilodeau G."/>
        </authorList>
    </citation>
    <scope>NUCLEOTIDE SEQUENCE [LARGE SCALE GENOMIC DNA]</scope>
    <source>
        <strain evidence="12 13">CBS 625.97</strain>
    </source>
</reference>
<evidence type="ECO:0000256" key="6">
    <source>
        <dbReference type="ARBA" id="ARBA00022792"/>
    </source>
</evidence>
<feature type="repeat" description="Solcar" evidence="9">
    <location>
        <begin position="158"/>
        <end position="252"/>
    </location>
</feature>
<feature type="repeat" description="Solcar" evidence="9">
    <location>
        <begin position="262"/>
        <end position="398"/>
    </location>
</feature>
<feature type="compositionally biased region" description="Polar residues" evidence="10">
    <location>
        <begin position="296"/>
        <end position="306"/>
    </location>
</feature>
<evidence type="ECO:0000313" key="13">
    <source>
        <dbReference type="Proteomes" id="UP000481288"/>
    </source>
</evidence>
<keyword evidence="13" id="KW-1185">Reference proteome</keyword>
<keyword evidence="3" id="KW-0813">Transport</keyword>
<dbReference type="InterPro" id="IPR018108">
    <property type="entry name" value="MCP_transmembrane"/>
</dbReference>
<evidence type="ECO:0000313" key="12">
    <source>
        <dbReference type="EMBL" id="TVY53845.1"/>
    </source>
</evidence>
<dbReference type="Pfam" id="PF00153">
    <property type="entry name" value="Mito_carr"/>
    <property type="match status" value="4"/>
</dbReference>
<dbReference type="OrthoDB" id="415315at2759"/>
<dbReference type="SUPFAM" id="SSF103506">
    <property type="entry name" value="Mitochondrial carrier"/>
    <property type="match status" value="1"/>
</dbReference>
<comment type="similarity">
    <text evidence="2">Belongs to the mitochondrial carrier (TC 2.A.29) family.</text>
</comment>
<protein>
    <submittedName>
        <fullName evidence="12">Putative mitochondrial carrier</fullName>
    </submittedName>
</protein>
<dbReference type="InterPro" id="IPR011990">
    <property type="entry name" value="TPR-like_helical_dom_sf"/>
</dbReference>
<name>A0A7D8YL75_9HELO</name>
<feature type="compositionally biased region" description="Polar residues" evidence="10">
    <location>
        <begin position="10"/>
        <end position="21"/>
    </location>
</feature>
<keyword evidence="4 9" id="KW-0812">Transmembrane</keyword>
<evidence type="ECO:0000256" key="5">
    <source>
        <dbReference type="ARBA" id="ARBA00022737"/>
    </source>
</evidence>
<keyword evidence="6" id="KW-0496">Mitochondrion</keyword>
<feature type="compositionally biased region" description="Low complexity" evidence="10">
    <location>
        <begin position="322"/>
        <end position="344"/>
    </location>
</feature>
<feature type="region of interest" description="Disordered" evidence="10">
    <location>
        <begin position="512"/>
        <end position="531"/>
    </location>
</feature>
<comment type="caution">
    <text evidence="12">The sequence shown here is derived from an EMBL/GenBank/DDBJ whole genome shotgun (WGS) entry which is preliminary data.</text>
</comment>
<evidence type="ECO:0000256" key="9">
    <source>
        <dbReference type="PROSITE-ProRule" id="PRU00282"/>
    </source>
</evidence>
<evidence type="ECO:0000256" key="2">
    <source>
        <dbReference type="ARBA" id="ARBA00006375"/>
    </source>
</evidence>
<dbReference type="PROSITE" id="PS50920">
    <property type="entry name" value="SOLCAR"/>
    <property type="match status" value="3"/>
</dbReference>
<dbReference type="Gene3D" id="1.25.40.10">
    <property type="entry name" value="Tetratricopeptide repeat domain"/>
    <property type="match status" value="1"/>
</dbReference>
<evidence type="ECO:0000256" key="1">
    <source>
        <dbReference type="ARBA" id="ARBA00004141"/>
    </source>
</evidence>
<organism evidence="12 13">
    <name type="scientific">Lachnellula cervina</name>
    <dbReference type="NCBI Taxonomy" id="1316786"/>
    <lineage>
        <taxon>Eukaryota</taxon>
        <taxon>Fungi</taxon>
        <taxon>Dikarya</taxon>
        <taxon>Ascomycota</taxon>
        <taxon>Pezizomycotina</taxon>
        <taxon>Leotiomycetes</taxon>
        <taxon>Helotiales</taxon>
        <taxon>Lachnaceae</taxon>
        <taxon>Lachnellula</taxon>
    </lineage>
</organism>
<keyword evidence="8 9" id="KW-0472">Membrane</keyword>
<evidence type="ECO:0000256" key="7">
    <source>
        <dbReference type="ARBA" id="ARBA00022989"/>
    </source>
</evidence>
<proteinExistence type="inferred from homology"/>
<evidence type="ECO:0000256" key="4">
    <source>
        <dbReference type="ARBA" id="ARBA00022692"/>
    </source>
</evidence>
<evidence type="ECO:0000256" key="11">
    <source>
        <dbReference type="SAM" id="Phobius"/>
    </source>
</evidence>
<keyword evidence="7 11" id="KW-1133">Transmembrane helix</keyword>
<dbReference type="PANTHER" id="PTHR45667">
    <property type="entry name" value="S-ADENOSYLMETHIONINE MITOCHONDRIAL CARRIER PROTEIN"/>
    <property type="match status" value="1"/>
</dbReference>
<evidence type="ECO:0000256" key="3">
    <source>
        <dbReference type="ARBA" id="ARBA00022448"/>
    </source>
</evidence>
<feature type="region of interest" description="Disordered" evidence="10">
    <location>
        <begin position="1"/>
        <end position="30"/>
    </location>
</feature>
<dbReference type="FunFam" id="1.50.40.10:FF:000095">
    <property type="entry name" value="Mitochondrial carrier protein"/>
    <property type="match status" value="1"/>
</dbReference>
<accession>A0A7D8YL75</accession>
<dbReference type="Gene3D" id="1.50.40.10">
    <property type="entry name" value="Mitochondrial carrier domain"/>
    <property type="match status" value="2"/>
</dbReference>
<dbReference type="GO" id="GO:0016020">
    <property type="term" value="C:membrane"/>
    <property type="evidence" value="ECO:0007669"/>
    <property type="project" value="UniProtKB-SubCell"/>
</dbReference>
<comment type="subcellular location">
    <subcellularLocation>
        <location evidence="1">Membrane</location>
        <topology evidence="1">Multi-pass membrane protein</topology>
    </subcellularLocation>
</comment>
<dbReference type="Proteomes" id="UP000481288">
    <property type="component" value="Unassembled WGS sequence"/>
</dbReference>
<evidence type="ECO:0000256" key="8">
    <source>
        <dbReference type="ARBA" id="ARBA00023136"/>
    </source>
</evidence>
<feature type="repeat" description="Solcar" evidence="9">
    <location>
        <begin position="63"/>
        <end position="151"/>
    </location>
</feature>
<keyword evidence="6" id="KW-0999">Mitochondrion inner membrane</keyword>